<feature type="transmembrane region" description="Helical" evidence="1">
    <location>
        <begin position="12"/>
        <end position="37"/>
    </location>
</feature>
<dbReference type="RefSeq" id="WP_002997350.1">
    <property type="nucleotide sequence ID" value="NZ_UHFA01000002.1"/>
</dbReference>
<name>A0A380JG40_STRDO</name>
<sequence>MFSKLVKYEFKAVGHWYLAMNGLILLASLALGFYASYISHHYDLFENSGFLAVTFILLVFAFIVLIVGQLIATLILIIRRFYSHLFGREGYLSLTLPVKESQLIFSKLSVALTLTIGNYLVIALAMGLIYLFINQQEVSEFSSRIYASLPKATVTAIHNSVPLWLLGSIVGRVANILLIYAAISVGQLFRNHRVLMAFISYFVIEGIFTFVNSFLQIATGNENIIVDYNTRVIVGILVDAVLAFIWYQVTHYIIKYKVDIQ</sequence>
<feature type="transmembrane region" description="Helical" evidence="1">
    <location>
        <begin position="49"/>
        <end position="78"/>
    </location>
</feature>
<accession>A0A380JG40</accession>
<keyword evidence="1" id="KW-0812">Transmembrane</keyword>
<dbReference type="Proteomes" id="UP000254082">
    <property type="component" value="Unassembled WGS sequence"/>
</dbReference>
<feature type="transmembrane region" description="Helical" evidence="1">
    <location>
        <begin position="108"/>
        <end position="133"/>
    </location>
</feature>
<evidence type="ECO:0000313" key="3">
    <source>
        <dbReference type="Proteomes" id="UP000254082"/>
    </source>
</evidence>
<feature type="transmembrane region" description="Helical" evidence="1">
    <location>
        <begin position="163"/>
        <end position="183"/>
    </location>
</feature>
<proteinExistence type="predicted"/>
<organism evidence="2 3">
    <name type="scientific">Streptococcus downei MFe28</name>
    <dbReference type="NCBI Taxonomy" id="764290"/>
    <lineage>
        <taxon>Bacteria</taxon>
        <taxon>Bacillati</taxon>
        <taxon>Bacillota</taxon>
        <taxon>Bacilli</taxon>
        <taxon>Lactobacillales</taxon>
        <taxon>Streptococcaceae</taxon>
        <taxon>Streptococcus</taxon>
    </lineage>
</organism>
<dbReference type="AlphaFoldDB" id="A0A380JG40"/>
<feature type="transmembrane region" description="Helical" evidence="1">
    <location>
        <begin position="230"/>
        <end position="247"/>
    </location>
</feature>
<dbReference type="EMBL" id="UHFA01000002">
    <property type="protein sequence ID" value="SUN36726.1"/>
    <property type="molecule type" value="Genomic_DNA"/>
</dbReference>
<keyword evidence="1" id="KW-1133">Transmembrane helix</keyword>
<feature type="transmembrane region" description="Helical" evidence="1">
    <location>
        <begin position="195"/>
        <end position="218"/>
    </location>
</feature>
<evidence type="ECO:0000256" key="1">
    <source>
        <dbReference type="SAM" id="Phobius"/>
    </source>
</evidence>
<protein>
    <submittedName>
        <fullName evidence="2">ABC transporter permease</fullName>
    </submittedName>
</protein>
<gene>
    <name evidence="2" type="ORF">NCTC11391_01706</name>
</gene>
<dbReference type="OrthoDB" id="9816138at2"/>
<keyword evidence="3" id="KW-1185">Reference proteome</keyword>
<reference evidence="2 3" key="1">
    <citation type="submission" date="2018-06" db="EMBL/GenBank/DDBJ databases">
        <authorList>
            <consortium name="Pathogen Informatics"/>
            <person name="Doyle S."/>
        </authorList>
    </citation>
    <scope>NUCLEOTIDE SEQUENCE [LARGE SCALE GENOMIC DNA]</scope>
    <source>
        <strain evidence="3">NCTC 11391</strain>
    </source>
</reference>
<evidence type="ECO:0000313" key="2">
    <source>
        <dbReference type="EMBL" id="SUN36726.1"/>
    </source>
</evidence>
<keyword evidence="1" id="KW-0472">Membrane</keyword>